<evidence type="ECO:0000259" key="7">
    <source>
        <dbReference type="SMART" id="SM00856"/>
    </source>
</evidence>
<dbReference type="AlphaFoldDB" id="A0AB40BJT0"/>
<evidence type="ECO:0000313" key="8">
    <source>
        <dbReference type="Proteomes" id="UP001515500"/>
    </source>
</evidence>
<name>A0AB40BJT0_DIOCR</name>
<evidence type="ECO:0000256" key="5">
    <source>
        <dbReference type="ARBA" id="ARBA00038471"/>
    </source>
</evidence>
<dbReference type="InterPro" id="IPR051955">
    <property type="entry name" value="PME_Inhibitor"/>
</dbReference>
<keyword evidence="3" id="KW-0732">Signal</keyword>
<dbReference type="FunFam" id="1.20.140.40:FF:000006">
    <property type="entry name" value="Pectinesterase inhibitor 3"/>
    <property type="match status" value="1"/>
</dbReference>
<keyword evidence="8" id="KW-1185">Reference proteome</keyword>
<dbReference type="InterPro" id="IPR006501">
    <property type="entry name" value="Pectinesterase_inhib_dom"/>
</dbReference>
<dbReference type="RefSeq" id="XP_039127597.1">
    <property type="nucleotide sequence ID" value="XM_039271663.1"/>
</dbReference>
<evidence type="ECO:0000256" key="2">
    <source>
        <dbReference type="ARBA" id="ARBA00022525"/>
    </source>
</evidence>
<comment type="similarity">
    <text evidence="5">Belongs to the PMEI family.</text>
</comment>
<feature type="transmembrane region" description="Helical" evidence="6">
    <location>
        <begin position="7"/>
        <end position="27"/>
    </location>
</feature>
<protein>
    <submittedName>
        <fullName evidence="9">21 kDa protein-like</fullName>
    </submittedName>
</protein>
<evidence type="ECO:0000256" key="4">
    <source>
        <dbReference type="ARBA" id="ARBA00023157"/>
    </source>
</evidence>
<comment type="subcellular location">
    <subcellularLocation>
        <location evidence="1">Secreted</location>
        <location evidence="1">Extracellular space</location>
    </subcellularLocation>
</comment>
<dbReference type="GO" id="GO:0004857">
    <property type="term" value="F:enzyme inhibitor activity"/>
    <property type="evidence" value="ECO:0007669"/>
    <property type="project" value="InterPro"/>
</dbReference>
<evidence type="ECO:0000256" key="3">
    <source>
        <dbReference type="ARBA" id="ARBA00022729"/>
    </source>
</evidence>
<gene>
    <name evidence="9" type="primary">LOC120263694</name>
</gene>
<dbReference type="Proteomes" id="UP001515500">
    <property type="component" value="Chromosome 1"/>
</dbReference>
<dbReference type="Pfam" id="PF04043">
    <property type="entry name" value="PMEI"/>
    <property type="match status" value="1"/>
</dbReference>
<evidence type="ECO:0000256" key="1">
    <source>
        <dbReference type="ARBA" id="ARBA00004239"/>
    </source>
</evidence>
<evidence type="ECO:0000256" key="6">
    <source>
        <dbReference type="SAM" id="Phobius"/>
    </source>
</evidence>
<dbReference type="PANTHER" id="PTHR31080:SF87">
    <property type="entry name" value="PECTINESTERASE INHIBITOR 7"/>
    <property type="match status" value="1"/>
</dbReference>
<dbReference type="GeneID" id="120263694"/>
<keyword evidence="6" id="KW-0472">Membrane</keyword>
<dbReference type="Gene3D" id="1.20.140.40">
    <property type="entry name" value="Invertase/pectin methylesterase inhibitor family protein"/>
    <property type="match status" value="1"/>
</dbReference>
<accession>A0AB40BJT0</accession>
<dbReference type="SMART" id="SM00856">
    <property type="entry name" value="PMEI"/>
    <property type="match status" value="1"/>
</dbReference>
<keyword evidence="4" id="KW-1015">Disulfide bond</keyword>
<proteinExistence type="inferred from homology"/>
<dbReference type="InterPro" id="IPR035513">
    <property type="entry name" value="Invertase/methylesterase_inhib"/>
</dbReference>
<dbReference type="PANTHER" id="PTHR31080">
    <property type="entry name" value="PECTINESTERASE INHIBITOR-LIKE"/>
    <property type="match status" value="1"/>
</dbReference>
<dbReference type="CDD" id="cd15798">
    <property type="entry name" value="PMEI-like_3"/>
    <property type="match status" value="1"/>
</dbReference>
<sequence length="212" mass="22818">MNSINHSLIFIFISISTFIFSGELITISGKPTTTTTTTTDFIRTSCNVTLYPSLCINSLSSYSATVRHDPRQLAHAAISVSADRASAASAFVSRLSANSSKSLSSRDAGAVKDCVETMKDSVDKLRNSVKEMEKILGKVGKREFAWCVSNVQTWVSAALTDESTCMDGLKSMNNKNNGAVLVRVGINKKVVEVVHTTSNALALVNHMGSPTY</sequence>
<dbReference type="GO" id="GO:0005576">
    <property type="term" value="C:extracellular region"/>
    <property type="evidence" value="ECO:0007669"/>
    <property type="project" value="UniProtKB-SubCell"/>
</dbReference>
<feature type="domain" description="Pectinesterase inhibitor" evidence="7">
    <location>
        <begin position="37"/>
        <end position="203"/>
    </location>
</feature>
<reference evidence="8" key="1">
    <citation type="submission" date="2025-05" db="UniProtKB">
        <authorList>
            <consortium name="RefSeq"/>
        </authorList>
    </citation>
    <scope>NUCLEOTIDE SEQUENCE [LARGE SCALE GENOMIC DNA]</scope>
</reference>
<keyword evidence="2" id="KW-0964">Secreted</keyword>
<dbReference type="NCBIfam" id="TIGR01614">
    <property type="entry name" value="PME_inhib"/>
    <property type="match status" value="1"/>
</dbReference>
<organism evidence="8 9">
    <name type="scientific">Dioscorea cayennensis subsp. rotundata</name>
    <name type="common">White Guinea yam</name>
    <name type="synonym">Dioscorea rotundata</name>
    <dbReference type="NCBI Taxonomy" id="55577"/>
    <lineage>
        <taxon>Eukaryota</taxon>
        <taxon>Viridiplantae</taxon>
        <taxon>Streptophyta</taxon>
        <taxon>Embryophyta</taxon>
        <taxon>Tracheophyta</taxon>
        <taxon>Spermatophyta</taxon>
        <taxon>Magnoliopsida</taxon>
        <taxon>Liliopsida</taxon>
        <taxon>Dioscoreales</taxon>
        <taxon>Dioscoreaceae</taxon>
        <taxon>Dioscorea</taxon>
    </lineage>
</organism>
<dbReference type="SUPFAM" id="SSF101148">
    <property type="entry name" value="Plant invertase/pectin methylesterase inhibitor"/>
    <property type="match status" value="1"/>
</dbReference>
<keyword evidence="6" id="KW-1133">Transmembrane helix</keyword>
<evidence type="ECO:0000313" key="9">
    <source>
        <dbReference type="RefSeq" id="XP_039127597.1"/>
    </source>
</evidence>
<keyword evidence="6" id="KW-0812">Transmembrane</keyword>
<reference evidence="9" key="2">
    <citation type="submission" date="2025-08" db="UniProtKB">
        <authorList>
            <consortium name="RefSeq"/>
        </authorList>
    </citation>
    <scope>IDENTIFICATION</scope>
</reference>